<dbReference type="EnsemblFungi" id="MAPG_11249T0">
    <property type="protein sequence ID" value="MAPG_11249T0"/>
    <property type="gene ID" value="MAPG_11249"/>
</dbReference>
<accession>A0A0C4EES0</accession>
<gene>
    <name evidence="2" type="ORF">MAPG_11249</name>
</gene>
<reference evidence="2" key="1">
    <citation type="submission" date="2010-05" db="EMBL/GenBank/DDBJ databases">
        <title>The Genome Sequence of Magnaporthe poae strain ATCC 64411.</title>
        <authorList>
            <consortium name="The Broad Institute Genome Sequencing Platform"/>
            <consortium name="Broad Institute Genome Sequencing Center for Infectious Disease"/>
            <person name="Ma L.-J."/>
            <person name="Dead R."/>
            <person name="Young S."/>
            <person name="Zeng Q."/>
            <person name="Koehrsen M."/>
            <person name="Alvarado L."/>
            <person name="Berlin A."/>
            <person name="Chapman S.B."/>
            <person name="Chen Z."/>
            <person name="Freedman E."/>
            <person name="Gellesch M."/>
            <person name="Goldberg J."/>
            <person name="Griggs A."/>
            <person name="Gujja S."/>
            <person name="Heilman E.R."/>
            <person name="Heiman D."/>
            <person name="Hepburn T."/>
            <person name="Howarth C."/>
            <person name="Jen D."/>
            <person name="Larson L."/>
            <person name="Mehta T."/>
            <person name="Neiman D."/>
            <person name="Pearson M."/>
            <person name="Roberts A."/>
            <person name="Saif S."/>
            <person name="Shea T."/>
            <person name="Shenoy N."/>
            <person name="Sisk P."/>
            <person name="Stolte C."/>
            <person name="Sykes S."/>
            <person name="Walk T."/>
            <person name="White J."/>
            <person name="Yandava C."/>
            <person name="Haas B."/>
            <person name="Nusbaum C."/>
            <person name="Birren B."/>
        </authorList>
    </citation>
    <scope>NUCLEOTIDE SEQUENCE</scope>
    <source>
        <strain evidence="2">ATCC 64411</strain>
    </source>
</reference>
<dbReference type="AlphaFoldDB" id="A0A0C4EES0"/>
<reference evidence="4" key="2">
    <citation type="submission" date="2010-05" db="EMBL/GenBank/DDBJ databases">
        <title>The genome sequence of Magnaporthe poae strain ATCC 64411.</title>
        <authorList>
            <person name="Ma L.-J."/>
            <person name="Dead R."/>
            <person name="Young S."/>
            <person name="Zeng Q."/>
            <person name="Koehrsen M."/>
            <person name="Alvarado L."/>
            <person name="Berlin A."/>
            <person name="Chapman S.B."/>
            <person name="Chen Z."/>
            <person name="Freedman E."/>
            <person name="Gellesch M."/>
            <person name="Goldberg J."/>
            <person name="Griggs A."/>
            <person name="Gujja S."/>
            <person name="Heilman E.R."/>
            <person name="Heiman D."/>
            <person name="Hepburn T."/>
            <person name="Howarth C."/>
            <person name="Jen D."/>
            <person name="Larson L."/>
            <person name="Mehta T."/>
            <person name="Neiman D."/>
            <person name="Pearson M."/>
            <person name="Roberts A."/>
            <person name="Saif S."/>
            <person name="Shea T."/>
            <person name="Shenoy N."/>
            <person name="Sisk P."/>
            <person name="Stolte C."/>
            <person name="Sykes S."/>
            <person name="Walk T."/>
            <person name="White J."/>
            <person name="Yandava C."/>
            <person name="Haas B."/>
            <person name="Nusbaum C."/>
            <person name="Birren B."/>
        </authorList>
    </citation>
    <scope>NUCLEOTIDE SEQUENCE [LARGE SCALE GENOMIC DNA]</scope>
    <source>
        <strain evidence="4">ATCC 64411 / 73-15</strain>
    </source>
</reference>
<dbReference type="VEuPathDB" id="FungiDB:MAPG_11249"/>
<dbReference type="EMBL" id="ADBL01002768">
    <property type="status" value="NOT_ANNOTATED_CDS"/>
    <property type="molecule type" value="Genomic_DNA"/>
</dbReference>
<name>A0A0C4EES0_MAGP6</name>
<reference evidence="3" key="4">
    <citation type="journal article" date="2015" name="G3 (Bethesda)">
        <title>Genome sequences of three phytopathogenic species of the Magnaporthaceae family of fungi.</title>
        <authorList>
            <person name="Okagaki L.H."/>
            <person name="Nunes C.C."/>
            <person name="Sailsbery J."/>
            <person name="Clay B."/>
            <person name="Brown D."/>
            <person name="John T."/>
            <person name="Oh Y."/>
            <person name="Young N."/>
            <person name="Fitzgerald M."/>
            <person name="Haas B.J."/>
            <person name="Zeng Q."/>
            <person name="Young S."/>
            <person name="Adiconis X."/>
            <person name="Fan L."/>
            <person name="Levin J.Z."/>
            <person name="Mitchell T.K."/>
            <person name="Okubara P.A."/>
            <person name="Farman M.L."/>
            <person name="Kohn L.M."/>
            <person name="Birren B."/>
            <person name="Ma L.-J."/>
            <person name="Dean R.A."/>
        </authorList>
    </citation>
    <scope>NUCLEOTIDE SEQUENCE</scope>
    <source>
        <strain evidence="3">ATCC 64411 / 73-15</strain>
    </source>
</reference>
<evidence type="ECO:0000313" key="4">
    <source>
        <dbReference type="Proteomes" id="UP000011715"/>
    </source>
</evidence>
<sequence length="58" mass="6522">MSGMPVDLPVGETHGRYGTVPSHSLLNLPEDRNILPPDHEPYFTIRKKNIGRIPTPPY</sequence>
<proteinExistence type="predicted"/>
<keyword evidence="4" id="KW-1185">Reference proteome</keyword>
<dbReference type="Proteomes" id="UP000011715">
    <property type="component" value="Unassembled WGS sequence"/>
</dbReference>
<dbReference type="EMBL" id="GL876980">
    <property type="protein sequence ID" value="KLU92303.1"/>
    <property type="molecule type" value="Genomic_DNA"/>
</dbReference>
<reference evidence="3" key="5">
    <citation type="submission" date="2015-06" db="UniProtKB">
        <authorList>
            <consortium name="EnsemblFungi"/>
        </authorList>
    </citation>
    <scope>IDENTIFICATION</scope>
    <source>
        <strain evidence="3">ATCC 64411</strain>
    </source>
</reference>
<feature type="region of interest" description="Disordered" evidence="1">
    <location>
        <begin position="1"/>
        <end position="32"/>
    </location>
</feature>
<evidence type="ECO:0000313" key="2">
    <source>
        <dbReference type="EMBL" id="KLU92303.1"/>
    </source>
</evidence>
<evidence type="ECO:0000313" key="3">
    <source>
        <dbReference type="EnsemblFungi" id="MAPG_11249T0"/>
    </source>
</evidence>
<evidence type="ECO:0000256" key="1">
    <source>
        <dbReference type="SAM" id="MobiDB-lite"/>
    </source>
</evidence>
<reference evidence="2" key="3">
    <citation type="submission" date="2011-03" db="EMBL/GenBank/DDBJ databases">
        <title>Annotation of Magnaporthe poae ATCC 64411.</title>
        <authorList>
            <person name="Ma L.-J."/>
            <person name="Dead R."/>
            <person name="Young S.K."/>
            <person name="Zeng Q."/>
            <person name="Gargeya S."/>
            <person name="Fitzgerald M."/>
            <person name="Haas B."/>
            <person name="Abouelleil A."/>
            <person name="Alvarado L."/>
            <person name="Arachchi H.M."/>
            <person name="Berlin A."/>
            <person name="Brown A."/>
            <person name="Chapman S.B."/>
            <person name="Chen Z."/>
            <person name="Dunbar C."/>
            <person name="Freedman E."/>
            <person name="Gearin G."/>
            <person name="Gellesch M."/>
            <person name="Goldberg J."/>
            <person name="Griggs A."/>
            <person name="Gujja S."/>
            <person name="Heiman D."/>
            <person name="Howarth C."/>
            <person name="Larson L."/>
            <person name="Lui A."/>
            <person name="MacDonald P.J.P."/>
            <person name="Mehta T."/>
            <person name="Montmayeur A."/>
            <person name="Murphy C."/>
            <person name="Neiman D."/>
            <person name="Pearson M."/>
            <person name="Priest M."/>
            <person name="Roberts A."/>
            <person name="Saif S."/>
            <person name="Shea T."/>
            <person name="Shenoy N."/>
            <person name="Sisk P."/>
            <person name="Stolte C."/>
            <person name="Sykes S."/>
            <person name="Yandava C."/>
            <person name="Wortman J."/>
            <person name="Nusbaum C."/>
            <person name="Birren B."/>
        </authorList>
    </citation>
    <scope>NUCLEOTIDE SEQUENCE</scope>
    <source>
        <strain evidence="2">ATCC 64411</strain>
    </source>
</reference>
<protein>
    <submittedName>
        <fullName evidence="2 3">Uncharacterized protein</fullName>
    </submittedName>
</protein>
<organism evidence="3 4">
    <name type="scientific">Magnaporthiopsis poae (strain ATCC 64411 / 73-15)</name>
    <name type="common">Kentucky bluegrass fungus</name>
    <name type="synonym">Magnaporthe poae</name>
    <dbReference type="NCBI Taxonomy" id="644358"/>
    <lineage>
        <taxon>Eukaryota</taxon>
        <taxon>Fungi</taxon>
        <taxon>Dikarya</taxon>
        <taxon>Ascomycota</taxon>
        <taxon>Pezizomycotina</taxon>
        <taxon>Sordariomycetes</taxon>
        <taxon>Sordariomycetidae</taxon>
        <taxon>Magnaporthales</taxon>
        <taxon>Magnaporthaceae</taxon>
        <taxon>Magnaporthiopsis</taxon>
    </lineage>
</organism>